<reference evidence="2 3" key="1">
    <citation type="submission" date="2020-09" db="EMBL/GenBank/DDBJ databases">
        <title>Paenibacillus sp. strain PR3 16S rRNA gene Genome sequencing and assembly.</title>
        <authorList>
            <person name="Kim J."/>
        </authorList>
    </citation>
    <scope>NUCLEOTIDE SEQUENCE [LARGE SCALE GENOMIC DNA]</scope>
    <source>
        <strain evidence="2 3">PR3</strain>
    </source>
</reference>
<proteinExistence type="predicted"/>
<name>A0ABR8MRL8_9BACL</name>
<feature type="compositionally biased region" description="Basic and acidic residues" evidence="1">
    <location>
        <begin position="40"/>
        <end position="99"/>
    </location>
</feature>
<feature type="region of interest" description="Disordered" evidence="1">
    <location>
        <begin position="1"/>
        <end position="109"/>
    </location>
</feature>
<gene>
    <name evidence="2" type="ORF">H8B09_05825</name>
</gene>
<accession>A0ABR8MRL8</accession>
<dbReference type="Proteomes" id="UP000609346">
    <property type="component" value="Unassembled WGS sequence"/>
</dbReference>
<sequence length="109" mass="12193">MSYRPIDFQVSMSNMPDKSITHSQALNKPAADHSFAADSFTKETDHARHRNAAAEKADKGSIRSGEERQQRGDSRQRGNRQTDAHDGAEPQRKPSDLHPYKGKSFDVSL</sequence>
<evidence type="ECO:0000313" key="2">
    <source>
        <dbReference type="EMBL" id="MBD3918265.1"/>
    </source>
</evidence>
<comment type="caution">
    <text evidence="2">The sequence shown here is derived from an EMBL/GenBank/DDBJ whole genome shotgun (WGS) entry which is preliminary data.</text>
</comment>
<keyword evidence="3" id="KW-1185">Reference proteome</keyword>
<organism evidence="2 3">
    <name type="scientific">Paenibacillus terricola</name>
    <dbReference type="NCBI Taxonomy" id="2763503"/>
    <lineage>
        <taxon>Bacteria</taxon>
        <taxon>Bacillati</taxon>
        <taxon>Bacillota</taxon>
        <taxon>Bacilli</taxon>
        <taxon>Bacillales</taxon>
        <taxon>Paenibacillaceae</taxon>
        <taxon>Paenibacillus</taxon>
    </lineage>
</organism>
<evidence type="ECO:0000256" key="1">
    <source>
        <dbReference type="SAM" id="MobiDB-lite"/>
    </source>
</evidence>
<evidence type="ECO:0000313" key="3">
    <source>
        <dbReference type="Proteomes" id="UP000609346"/>
    </source>
</evidence>
<protein>
    <submittedName>
        <fullName evidence="2">Uncharacterized protein</fullName>
    </submittedName>
</protein>
<feature type="compositionally biased region" description="Polar residues" evidence="1">
    <location>
        <begin position="10"/>
        <end position="26"/>
    </location>
</feature>
<dbReference type="EMBL" id="JACXZA010000001">
    <property type="protein sequence ID" value="MBD3918265.1"/>
    <property type="molecule type" value="Genomic_DNA"/>
</dbReference>
<dbReference type="RefSeq" id="WP_191202475.1">
    <property type="nucleotide sequence ID" value="NZ_JACXZA010000001.1"/>
</dbReference>